<dbReference type="AlphaFoldDB" id="A0A858JR42"/>
<protein>
    <submittedName>
        <fullName evidence="1">Uncharacterized protein</fullName>
    </submittedName>
</protein>
<accession>A0A858JR42</accession>
<reference evidence="1 2" key="1">
    <citation type="submission" date="2020-03" db="EMBL/GenBank/DDBJ databases">
        <title>Isolation of cellulose-producing strains, genome characterization and application of the synthesized cellulose films as an economical and sustainable material for piezoelectric sensor construction.</title>
        <authorList>
            <person name="Mangayil R.K."/>
        </authorList>
    </citation>
    <scope>NUCLEOTIDE SEQUENCE [LARGE SCALE GENOMIC DNA]</scope>
    <source>
        <strain evidence="1 2">ENS 9a1a</strain>
    </source>
</reference>
<dbReference type="GeneID" id="85023159"/>
<keyword evidence="2" id="KW-1185">Reference proteome</keyword>
<dbReference type="EMBL" id="CP050139">
    <property type="protein sequence ID" value="QIP36343.1"/>
    <property type="molecule type" value="Genomic_DNA"/>
</dbReference>
<name>A0A858JR42_9PROT</name>
<evidence type="ECO:0000313" key="1">
    <source>
        <dbReference type="EMBL" id="QIP36343.1"/>
    </source>
</evidence>
<proteinExistence type="predicted"/>
<dbReference type="Proteomes" id="UP000502533">
    <property type="component" value="Chromosome"/>
</dbReference>
<gene>
    <name evidence="1" type="ORF">GWK63_13385</name>
</gene>
<organism evidence="1 2">
    <name type="scientific">Komagataeibacter rhaeticus</name>
    <dbReference type="NCBI Taxonomy" id="215221"/>
    <lineage>
        <taxon>Bacteria</taxon>
        <taxon>Pseudomonadati</taxon>
        <taxon>Pseudomonadota</taxon>
        <taxon>Alphaproteobacteria</taxon>
        <taxon>Acetobacterales</taxon>
        <taxon>Acetobacteraceae</taxon>
        <taxon>Komagataeibacter</taxon>
    </lineage>
</organism>
<dbReference type="KEGG" id="kre:GWK63_13385"/>
<dbReference type="RefSeq" id="WP_166498159.1">
    <property type="nucleotide sequence ID" value="NZ_CP050139.1"/>
</dbReference>
<sequence>MSQIFIVLMMIPKQGYRSALISFFLRRHRAGVPGRENRSVAHVLSGMFHAFGGAINRNLCGHCRFFHAVFFRFRHRRAGAYGSGGRYVMDMHEFIRFPAAAGAGRVRYFYDLL</sequence>
<evidence type="ECO:0000313" key="2">
    <source>
        <dbReference type="Proteomes" id="UP000502533"/>
    </source>
</evidence>